<evidence type="ECO:0000259" key="9">
    <source>
        <dbReference type="Pfam" id="PF13567"/>
    </source>
</evidence>
<dbReference type="NCBIfam" id="TIGR00361">
    <property type="entry name" value="ComEC_Rec2"/>
    <property type="match status" value="1"/>
</dbReference>
<dbReference type="InterPro" id="IPR001279">
    <property type="entry name" value="Metallo-B-lactamas"/>
</dbReference>
<gene>
    <name evidence="10" type="ORF">Dm11a5_0024</name>
</gene>
<dbReference type="Proteomes" id="UP000076394">
    <property type="component" value="Chromosome"/>
</dbReference>
<proteinExistence type="predicted"/>
<dbReference type="InterPro" id="IPR004477">
    <property type="entry name" value="ComEC_N"/>
</dbReference>
<sequence length="796" mass="87462">MIISLCSLGLIAGVALSRLGLPVLPFIILALALGVFWFIFRKKTRLLLGLSLGFLALSGGLWLANSQITINSDPSRLDYYNDSGKLELQGIITENPDKRDRTSLILLEASGIATSSGWQEVSGNVLLTLPSYPEYSYGDQIRISGYLKTPENFDGFDYKSYLENQQIYSVMVYPETTLLSEDNGNPVMTAIFSFRQSLSESLSRAMPEPEASLAKGILLGERSGIPEDIQTEFSLSGTTHLLAISGANLSILSGILLAALGWILGKRGYIYIYLTLILIWGYSLLSGFDPPVVRAVIMASIFLSAELLGRQKNAMPALCLAAAVMVAFSPSILWSVSFQLSFMSMLGLILVYPMLKELNIRLLDRLGLAEGIFRATLGLVLDGLAVSLAAIAGIWPVLLYYFENISLIGPVATLLAMPAMPFIIVLSFLTALLGLVFPAGAIFMGYLTWLPCRYMLVVVSLTASVPGVLMSGLRPGAMLMGIYYFLLGMLYWLYKHMLKMPPSRPNTNPASTLNLRWLLAGIAVPVLFFSFNLSPSTDQKLHVYFLNVGQGDAILIQYQNQDILIDGGPSPQTLCSELDKHLPFFDRSIEMVILTHPDSDHLNGLLEVLERYRVKEVILPQTRSQDSLYQSYQNLIAEKAIPARIAETGMQITMANGAVLEVISPFEGLSSKAADTDNNHSTVLNLSCGQINYLFCADIETTVEYQLITQRLLADTTVLKVSHHGSKYSSSAWFLDVTSPEFGLISVGADNRYGHPHPETLSRLISVMAENCIYRTDIWGSLDFATDGQSLYILQS</sequence>
<dbReference type="NCBIfam" id="TIGR00360">
    <property type="entry name" value="ComEC_N-term"/>
    <property type="match status" value="1"/>
</dbReference>
<dbReference type="PANTHER" id="PTHR30619">
    <property type="entry name" value="DNA INTERNALIZATION/COMPETENCE PROTEIN COMEC/REC2"/>
    <property type="match status" value="1"/>
</dbReference>
<dbReference type="InterPro" id="IPR004797">
    <property type="entry name" value="Competence_ComEC/Rec2"/>
</dbReference>
<feature type="transmembrane region" description="Helical" evidence="6">
    <location>
        <begin position="454"/>
        <end position="471"/>
    </location>
</feature>
<feature type="transmembrane region" description="Helical" evidence="6">
    <location>
        <begin position="338"/>
        <end position="355"/>
    </location>
</feature>
<feature type="transmembrane region" description="Helical" evidence="6">
    <location>
        <begin position="46"/>
        <end position="64"/>
    </location>
</feature>
<dbReference type="Pfam" id="PF03772">
    <property type="entry name" value="Competence"/>
    <property type="match status" value="1"/>
</dbReference>
<evidence type="ECO:0000256" key="2">
    <source>
        <dbReference type="ARBA" id="ARBA00022475"/>
    </source>
</evidence>
<evidence type="ECO:0000256" key="5">
    <source>
        <dbReference type="ARBA" id="ARBA00023136"/>
    </source>
</evidence>
<protein>
    <submittedName>
        <fullName evidence="10">DNA internalization competence protein ComEC/Rec2</fullName>
    </submittedName>
</protein>
<feature type="transmembrane region" description="Helical" evidence="6">
    <location>
        <begin position="315"/>
        <end position="332"/>
    </location>
</feature>
<dbReference type="GO" id="GO:0005886">
    <property type="term" value="C:plasma membrane"/>
    <property type="evidence" value="ECO:0007669"/>
    <property type="project" value="UniProtKB-SubCell"/>
</dbReference>
<accession>A0A142V7Q5</accession>
<dbReference type="OrthoDB" id="9761531at2"/>
<feature type="domain" description="ComEC/Rec2-related protein" evidence="8">
    <location>
        <begin position="217"/>
        <end position="493"/>
    </location>
</feature>
<feature type="transmembrane region" description="Helical" evidence="6">
    <location>
        <begin position="376"/>
        <end position="402"/>
    </location>
</feature>
<evidence type="ECO:0000256" key="4">
    <source>
        <dbReference type="ARBA" id="ARBA00022989"/>
    </source>
</evidence>
<dbReference type="GO" id="GO:0030420">
    <property type="term" value="P:establishment of competence for transformation"/>
    <property type="evidence" value="ECO:0007669"/>
    <property type="project" value="InterPro"/>
</dbReference>
<feature type="transmembrane region" description="Helical" evidence="6">
    <location>
        <begin position="241"/>
        <end position="262"/>
    </location>
</feature>
<dbReference type="CDD" id="cd07731">
    <property type="entry name" value="ComA-like_MBL-fold"/>
    <property type="match status" value="1"/>
</dbReference>
<evidence type="ECO:0000259" key="7">
    <source>
        <dbReference type="Pfam" id="PF00753"/>
    </source>
</evidence>
<dbReference type="Pfam" id="PF13567">
    <property type="entry name" value="DUF4131"/>
    <property type="match status" value="1"/>
</dbReference>
<dbReference type="PANTHER" id="PTHR30619:SF1">
    <property type="entry name" value="RECOMBINATION PROTEIN 2"/>
    <property type="match status" value="1"/>
</dbReference>
<feature type="transmembrane region" description="Helical" evidence="6">
    <location>
        <begin position="291"/>
        <end position="308"/>
    </location>
</feature>
<evidence type="ECO:0000256" key="6">
    <source>
        <dbReference type="SAM" id="Phobius"/>
    </source>
</evidence>
<reference evidence="10 11" key="1">
    <citation type="submission" date="2015-03" db="EMBL/GenBank/DDBJ databases">
        <title>Genomic characterization of Dehalococcoides mccartyi strain 11a5, an unusal plasmid-containing chloroethene dechlorinator.</title>
        <authorList>
            <person name="Zhao S."/>
            <person name="Ding C."/>
            <person name="He J."/>
        </authorList>
    </citation>
    <scope>NUCLEOTIDE SEQUENCE [LARGE SCALE GENOMIC DNA]</scope>
    <source>
        <strain evidence="10 11">11a5</strain>
    </source>
</reference>
<dbReference type="Gene3D" id="3.60.15.10">
    <property type="entry name" value="Ribonuclease Z/Hydroxyacylglutathione hydrolase-like"/>
    <property type="match status" value="1"/>
</dbReference>
<dbReference type="InterPro" id="IPR035681">
    <property type="entry name" value="ComA-like_MBL"/>
</dbReference>
<dbReference type="InterPro" id="IPR052159">
    <property type="entry name" value="Competence_DNA_uptake"/>
</dbReference>
<dbReference type="EMBL" id="CP011127">
    <property type="protein sequence ID" value="AMU85856.1"/>
    <property type="molecule type" value="Genomic_DNA"/>
</dbReference>
<comment type="subcellular location">
    <subcellularLocation>
        <location evidence="1">Cell membrane</location>
        <topology evidence="1">Multi-pass membrane protein</topology>
    </subcellularLocation>
</comment>
<keyword evidence="2" id="KW-1003">Cell membrane</keyword>
<dbReference type="RefSeq" id="WP_034376953.1">
    <property type="nucleotide sequence ID" value="NZ_CP011127.1"/>
</dbReference>
<name>A0A142V7Q5_9CHLR</name>
<feature type="domain" description="Metallo-beta-lactamase" evidence="7">
    <location>
        <begin position="547"/>
        <end position="746"/>
    </location>
</feature>
<feature type="transmembrane region" description="Helical" evidence="6">
    <location>
        <begin position="422"/>
        <end position="447"/>
    </location>
</feature>
<evidence type="ECO:0000259" key="8">
    <source>
        <dbReference type="Pfam" id="PF03772"/>
    </source>
</evidence>
<evidence type="ECO:0000256" key="3">
    <source>
        <dbReference type="ARBA" id="ARBA00022692"/>
    </source>
</evidence>
<dbReference type="AlphaFoldDB" id="A0A142V7Q5"/>
<dbReference type="InterPro" id="IPR036866">
    <property type="entry name" value="RibonucZ/Hydroxyglut_hydro"/>
</dbReference>
<feature type="transmembrane region" description="Helical" evidence="6">
    <location>
        <begin position="269"/>
        <end position="285"/>
    </location>
</feature>
<dbReference type="SUPFAM" id="SSF56281">
    <property type="entry name" value="Metallo-hydrolase/oxidoreductase"/>
    <property type="match status" value="1"/>
</dbReference>
<evidence type="ECO:0000313" key="11">
    <source>
        <dbReference type="Proteomes" id="UP000076394"/>
    </source>
</evidence>
<dbReference type="PATRIC" id="fig|61435.8.peg.24"/>
<feature type="domain" description="DUF4131" evidence="9">
    <location>
        <begin position="22"/>
        <end position="172"/>
    </location>
</feature>
<evidence type="ECO:0000313" key="10">
    <source>
        <dbReference type="EMBL" id="AMU85856.1"/>
    </source>
</evidence>
<dbReference type="InterPro" id="IPR025405">
    <property type="entry name" value="DUF4131"/>
</dbReference>
<keyword evidence="5 6" id="KW-0472">Membrane</keyword>
<evidence type="ECO:0000256" key="1">
    <source>
        <dbReference type="ARBA" id="ARBA00004651"/>
    </source>
</evidence>
<feature type="transmembrane region" description="Helical" evidence="6">
    <location>
        <begin position="19"/>
        <end position="39"/>
    </location>
</feature>
<keyword evidence="4 6" id="KW-1133">Transmembrane helix</keyword>
<keyword evidence="3 6" id="KW-0812">Transmembrane</keyword>
<feature type="transmembrane region" description="Helical" evidence="6">
    <location>
        <begin position="515"/>
        <end position="533"/>
    </location>
</feature>
<feature type="transmembrane region" description="Helical" evidence="6">
    <location>
        <begin position="477"/>
        <end position="494"/>
    </location>
</feature>
<dbReference type="Pfam" id="PF00753">
    <property type="entry name" value="Lactamase_B"/>
    <property type="match status" value="1"/>
</dbReference>
<organism evidence="10 11">
    <name type="scientific">Dehalococcoides mccartyi</name>
    <dbReference type="NCBI Taxonomy" id="61435"/>
    <lineage>
        <taxon>Bacteria</taxon>
        <taxon>Bacillati</taxon>
        <taxon>Chloroflexota</taxon>
        <taxon>Dehalococcoidia</taxon>
        <taxon>Dehalococcoidales</taxon>
        <taxon>Dehalococcoidaceae</taxon>
        <taxon>Dehalococcoides</taxon>
    </lineage>
</organism>